<evidence type="ECO:0000256" key="9">
    <source>
        <dbReference type="HAMAP-Rule" id="MF_00406"/>
    </source>
</evidence>
<evidence type="ECO:0000256" key="6">
    <source>
        <dbReference type="ARBA" id="ARBA00023098"/>
    </source>
</evidence>
<dbReference type="GO" id="GO:0005737">
    <property type="term" value="C:cytoplasm"/>
    <property type="evidence" value="ECO:0007669"/>
    <property type="project" value="UniProtKB-SubCell"/>
</dbReference>
<dbReference type="GO" id="GO:0019171">
    <property type="term" value="F:(3R)-hydroxyacyl-[acyl-carrier-protein] dehydratase activity"/>
    <property type="evidence" value="ECO:0007669"/>
    <property type="project" value="UniProtKB-EC"/>
</dbReference>
<evidence type="ECO:0000256" key="3">
    <source>
        <dbReference type="ARBA" id="ARBA00022490"/>
    </source>
</evidence>
<comment type="subcellular location">
    <subcellularLocation>
        <location evidence="1 9">Cytoplasm</location>
    </subcellularLocation>
</comment>
<dbReference type="GO" id="GO:0006633">
    <property type="term" value="P:fatty acid biosynthetic process"/>
    <property type="evidence" value="ECO:0007669"/>
    <property type="project" value="UniProtKB-UniRule"/>
</dbReference>
<dbReference type="EMBL" id="NIPW01000010">
    <property type="protein sequence ID" value="OWJ78862.1"/>
    <property type="molecule type" value="Genomic_DNA"/>
</dbReference>
<dbReference type="PANTHER" id="PTHR30272:SF1">
    <property type="entry name" value="3-HYDROXYACYL-[ACYL-CARRIER-PROTEIN] DEHYDRATASE"/>
    <property type="match status" value="1"/>
</dbReference>
<reference evidence="11 12" key="1">
    <citation type="submission" date="2016-12" db="EMBL/GenBank/DDBJ databases">
        <title>Comparison of Traditional DNA-DNA Hybridization with In Silico Genomic Analysis.</title>
        <authorList>
            <person name="Nicholson A.C."/>
            <person name="Humrighouse B.W."/>
            <person name="Graziano J."/>
            <person name="Lasker B."/>
            <person name="Whitney A.M."/>
            <person name="Mcquiston J.R."/>
        </authorList>
    </citation>
    <scope>NUCLEOTIDE SEQUENCE [LARGE SCALE GENOMIC DNA]</scope>
    <source>
        <strain evidence="11 12">H2240</strain>
    </source>
</reference>
<dbReference type="RefSeq" id="WP_084695201.1">
    <property type="nucleotide sequence ID" value="NZ_NIPW01000010.1"/>
</dbReference>
<proteinExistence type="inferred from homology"/>
<dbReference type="Pfam" id="PF07977">
    <property type="entry name" value="FabA"/>
    <property type="match status" value="1"/>
</dbReference>
<comment type="caution">
    <text evidence="11">The sequence shown here is derived from an EMBL/GenBank/DDBJ whole genome shotgun (WGS) entry which is preliminary data.</text>
</comment>
<dbReference type="GO" id="GO:0009245">
    <property type="term" value="P:lipid A biosynthetic process"/>
    <property type="evidence" value="ECO:0007669"/>
    <property type="project" value="UniProtKB-UniRule"/>
</dbReference>
<dbReference type="EC" id="4.2.1.59" evidence="9"/>
<evidence type="ECO:0000256" key="7">
    <source>
        <dbReference type="ARBA" id="ARBA00023239"/>
    </source>
</evidence>
<dbReference type="SUPFAM" id="SSF54637">
    <property type="entry name" value="Thioesterase/thiol ester dehydrase-isomerase"/>
    <property type="match status" value="1"/>
</dbReference>
<comment type="function">
    <text evidence="8 9">Involved in unsaturated fatty acids biosynthesis. Catalyzes the dehydration of short chain beta-hydroxyacyl-ACPs and long chain saturated and unsaturated beta-hydroxyacyl-ACPs.</text>
</comment>
<comment type="catalytic activity">
    <reaction evidence="9">
        <text>a (3R)-hydroxyacyl-[ACP] = a (2E)-enoyl-[ACP] + H2O</text>
        <dbReference type="Rhea" id="RHEA:13097"/>
        <dbReference type="Rhea" id="RHEA-COMP:9925"/>
        <dbReference type="Rhea" id="RHEA-COMP:9945"/>
        <dbReference type="ChEBI" id="CHEBI:15377"/>
        <dbReference type="ChEBI" id="CHEBI:78784"/>
        <dbReference type="ChEBI" id="CHEBI:78827"/>
        <dbReference type="EC" id="4.2.1.59"/>
    </reaction>
</comment>
<dbReference type="InterPro" id="IPR010084">
    <property type="entry name" value="FabZ"/>
</dbReference>
<dbReference type="HAMAP" id="MF_00406">
    <property type="entry name" value="FabZ"/>
    <property type="match status" value="1"/>
</dbReference>
<dbReference type="InterPro" id="IPR013114">
    <property type="entry name" value="FabA_FabZ"/>
</dbReference>
<dbReference type="NCBIfam" id="TIGR01750">
    <property type="entry name" value="fabZ"/>
    <property type="match status" value="1"/>
</dbReference>
<evidence type="ECO:0000313" key="12">
    <source>
        <dbReference type="Proteomes" id="UP000196878"/>
    </source>
</evidence>
<accession>A0A212ADA0</accession>
<keyword evidence="5 9" id="KW-0441">Lipid A biosynthesis</keyword>
<evidence type="ECO:0000313" key="11">
    <source>
        <dbReference type="EMBL" id="OWJ78862.1"/>
    </source>
</evidence>
<keyword evidence="6 9" id="KW-0443">Lipid metabolism</keyword>
<evidence type="ECO:0000256" key="1">
    <source>
        <dbReference type="ARBA" id="ARBA00004496"/>
    </source>
</evidence>
<organism evidence="11 12">
    <name type="scientific">Haematobacter genomosp. 1</name>
    <dbReference type="NCBI Taxonomy" id="366618"/>
    <lineage>
        <taxon>Bacteria</taxon>
        <taxon>Pseudomonadati</taxon>
        <taxon>Pseudomonadota</taxon>
        <taxon>Alphaproteobacteria</taxon>
        <taxon>Rhodobacterales</taxon>
        <taxon>Paracoccaceae</taxon>
        <taxon>Haematobacter</taxon>
    </lineage>
</organism>
<dbReference type="Gene3D" id="3.10.129.10">
    <property type="entry name" value="Hotdog Thioesterase"/>
    <property type="match status" value="1"/>
</dbReference>
<comment type="similarity">
    <text evidence="2 9">Belongs to the thioester dehydratase family. FabZ subfamily.</text>
</comment>
<sequence length="174" mass="19049">MPDTEAAEAKTPAPKTRPTILEGPAPDADIQLVQRLIPHRYPFLLIDKVVQIELNRRAVGVRNVSISEPVFQGHFPGVPVFPGVMIVEALAQTSCVLVSLTMDLLDKNALVYFMSVEQAKFRRKVIPGDVMELEVVVKRGGGKVWKFDGTARVDGEIAAQAEFTAMIDLSRAPA</sequence>
<dbReference type="OrthoDB" id="9772788at2"/>
<evidence type="ECO:0000256" key="2">
    <source>
        <dbReference type="ARBA" id="ARBA00009174"/>
    </source>
</evidence>
<evidence type="ECO:0000256" key="5">
    <source>
        <dbReference type="ARBA" id="ARBA00022556"/>
    </source>
</evidence>
<keyword evidence="12" id="KW-1185">Reference proteome</keyword>
<keyword evidence="3 9" id="KW-0963">Cytoplasm</keyword>
<feature type="region of interest" description="Disordered" evidence="10">
    <location>
        <begin position="1"/>
        <end position="21"/>
    </location>
</feature>
<protein>
    <recommendedName>
        <fullName evidence="9">3-hydroxyacyl-[acyl-carrier-protein] dehydratase FabZ</fullName>
        <ecNumber evidence="9">4.2.1.59</ecNumber>
    </recommendedName>
    <alternativeName>
        <fullName evidence="9">(3R)-hydroxymyristoyl-[acyl-carrier-protein] dehydratase</fullName>
        <shortName evidence="9">(3R)-hydroxymyristoyl-ACP dehydrase</shortName>
    </alternativeName>
    <alternativeName>
        <fullName evidence="9">Beta-hydroxyacyl-ACP dehydratase</fullName>
    </alternativeName>
</protein>
<dbReference type="FunFam" id="3.10.129.10:FF:000001">
    <property type="entry name" value="3-hydroxyacyl-[acyl-carrier-protein] dehydratase FabZ"/>
    <property type="match status" value="1"/>
</dbReference>
<dbReference type="GO" id="GO:0016020">
    <property type="term" value="C:membrane"/>
    <property type="evidence" value="ECO:0007669"/>
    <property type="project" value="GOC"/>
</dbReference>
<dbReference type="InterPro" id="IPR029069">
    <property type="entry name" value="HotDog_dom_sf"/>
</dbReference>
<gene>
    <name evidence="9 11" type="primary">fabZ</name>
    <name evidence="11" type="ORF">CDV49_07085</name>
</gene>
<feature type="active site" evidence="9">
    <location>
        <position position="74"/>
    </location>
</feature>
<keyword evidence="4 9" id="KW-0444">Lipid biosynthesis</keyword>
<dbReference type="CDD" id="cd01288">
    <property type="entry name" value="FabZ"/>
    <property type="match status" value="1"/>
</dbReference>
<dbReference type="PANTHER" id="PTHR30272">
    <property type="entry name" value="3-HYDROXYACYL-[ACYL-CARRIER-PROTEIN] DEHYDRATASE"/>
    <property type="match status" value="1"/>
</dbReference>
<dbReference type="NCBIfam" id="NF000582">
    <property type="entry name" value="PRK00006.1"/>
    <property type="match status" value="1"/>
</dbReference>
<evidence type="ECO:0000256" key="8">
    <source>
        <dbReference type="ARBA" id="ARBA00025049"/>
    </source>
</evidence>
<name>A0A212ADA0_9RHOB</name>
<evidence type="ECO:0000256" key="10">
    <source>
        <dbReference type="SAM" id="MobiDB-lite"/>
    </source>
</evidence>
<dbReference type="Proteomes" id="UP000196878">
    <property type="component" value="Unassembled WGS sequence"/>
</dbReference>
<evidence type="ECO:0000256" key="4">
    <source>
        <dbReference type="ARBA" id="ARBA00022516"/>
    </source>
</evidence>
<dbReference type="AlphaFoldDB" id="A0A212ADA0"/>
<keyword evidence="7 9" id="KW-0456">Lyase</keyword>